<comment type="function">
    <text evidence="6">Specifically methylates the pseudouridine at position 1915 (m3Psi1915) in 23S rRNA.</text>
</comment>
<dbReference type="NCBIfam" id="TIGR00246">
    <property type="entry name" value="tRNA_RlmH_YbeA"/>
    <property type="match status" value="1"/>
</dbReference>
<evidence type="ECO:0000313" key="12">
    <source>
        <dbReference type="Proteomes" id="UP000095712"/>
    </source>
</evidence>
<dbReference type="Proteomes" id="UP000095431">
    <property type="component" value="Unassembled WGS sequence"/>
</dbReference>
<feature type="binding site" evidence="6">
    <location>
        <position position="108"/>
    </location>
    <ligand>
        <name>S-adenosyl-L-methionine</name>
        <dbReference type="ChEBI" id="CHEBI:59789"/>
    </ligand>
</feature>
<dbReference type="SUPFAM" id="SSF75217">
    <property type="entry name" value="alpha/beta knot"/>
    <property type="match status" value="1"/>
</dbReference>
<reference evidence="9 14" key="2">
    <citation type="journal article" date="2019" name="Nat. Med.">
        <title>A library of human gut bacterial isolates paired with longitudinal multiomics data enables mechanistic microbiome research.</title>
        <authorList>
            <person name="Poyet M."/>
            <person name="Groussin M."/>
            <person name="Gibbons S.M."/>
            <person name="Avila-Pacheco J."/>
            <person name="Jiang X."/>
            <person name="Kearney S.M."/>
            <person name="Perrotta A.R."/>
            <person name="Berdy B."/>
            <person name="Zhao S."/>
            <person name="Lieberman T.D."/>
            <person name="Swanson P.K."/>
            <person name="Smith M."/>
            <person name="Roesemann S."/>
            <person name="Alexander J.E."/>
            <person name="Rich S.A."/>
            <person name="Livny J."/>
            <person name="Vlamakis H."/>
            <person name="Clish C."/>
            <person name="Bullock K."/>
            <person name="Deik A."/>
            <person name="Scott J."/>
            <person name="Pierce K.A."/>
            <person name="Xavier R.J."/>
            <person name="Alm E.J."/>
        </authorList>
    </citation>
    <scope>NUCLEOTIDE SEQUENCE [LARGE SCALE GENOMIC DNA]</scope>
    <source>
        <strain evidence="9 14">BIOML-A1</strain>
    </source>
</reference>
<dbReference type="OrthoDB" id="9806643at2"/>
<evidence type="ECO:0000256" key="5">
    <source>
        <dbReference type="ARBA" id="ARBA00038303"/>
    </source>
</evidence>
<evidence type="ECO:0000313" key="13">
    <source>
        <dbReference type="Proteomes" id="UP000366766"/>
    </source>
</evidence>
<keyword evidence="1 6" id="KW-0698">rRNA processing</keyword>
<dbReference type="Pfam" id="PF02590">
    <property type="entry name" value="SPOUT_MTase"/>
    <property type="match status" value="1"/>
</dbReference>
<accession>A0A173X4L7</accession>
<feature type="binding site" evidence="6">
    <location>
        <begin position="127"/>
        <end position="132"/>
    </location>
    <ligand>
        <name>S-adenosyl-L-methionine</name>
        <dbReference type="ChEBI" id="CHEBI:59789"/>
    </ligand>
</feature>
<dbReference type="GeneID" id="75079045"/>
<protein>
    <recommendedName>
        <fullName evidence="6">Ribosomal RNA large subunit methyltransferase H</fullName>
        <ecNumber evidence="6">2.1.1.177</ecNumber>
    </recommendedName>
    <alternativeName>
        <fullName evidence="6">23S rRNA (pseudouridine1915-N3)-methyltransferase</fullName>
    </alternativeName>
    <alternativeName>
        <fullName evidence="6">23S rRNA m3Psi1915 methyltransferase</fullName>
    </alternativeName>
    <alternativeName>
        <fullName evidence="6">rRNA (pseudouridine-N3-)-methyltransferase RlmH</fullName>
    </alternativeName>
</protein>
<dbReference type="AlphaFoldDB" id="A0A173X4L7"/>
<dbReference type="NCBIfam" id="NF000985">
    <property type="entry name" value="PRK00103.1-3"/>
    <property type="match status" value="1"/>
</dbReference>
<evidence type="ECO:0000256" key="2">
    <source>
        <dbReference type="ARBA" id="ARBA00022603"/>
    </source>
</evidence>
<dbReference type="PANTHER" id="PTHR33603">
    <property type="entry name" value="METHYLTRANSFERASE"/>
    <property type="match status" value="1"/>
</dbReference>
<dbReference type="Proteomes" id="UP000477285">
    <property type="component" value="Unassembled WGS sequence"/>
</dbReference>
<name>A0A173X4L7_9FIRM</name>
<proteinExistence type="inferred from homology"/>
<dbReference type="PANTHER" id="PTHR33603:SF1">
    <property type="entry name" value="RIBOSOMAL RNA LARGE SUBUNIT METHYLTRANSFERASE H"/>
    <property type="match status" value="1"/>
</dbReference>
<dbReference type="Gene3D" id="3.40.1280.10">
    <property type="match status" value="1"/>
</dbReference>
<dbReference type="RefSeq" id="WP_022381411.1">
    <property type="nucleotide sequence ID" value="NZ_BTHH01000006.1"/>
</dbReference>
<evidence type="ECO:0000313" key="9">
    <source>
        <dbReference type="EMBL" id="MZL32796.1"/>
    </source>
</evidence>
<dbReference type="InterPro" id="IPR029028">
    <property type="entry name" value="Alpha/beta_knot_MTases"/>
</dbReference>
<evidence type="ECO:0000256" key="1">
    <source>
        <dbReference type="ARBA" id="ARBA00022552"/>
    </source>
</evidence>
<dbReference type="EMBL" id="CYZN01000001">
    <property type="protein sequence ID" value="CUN45525.1"/>
    <property type="molecule type" value="Genomic_DNA"/>
</dbReference>
<dbReference type="eggNOG" id="COG1576">
    <property type="taxonomic scope" value="Bacteria"/>
</dbReference>
<dbReference type="EMBL" id="CABHOF010000051">
    <property type="protein sequence ID" value="VUX66296.1"/>
    <property type="molecule type" value="Genomic_DNA"/>
</dbReference>
<gene>
    <name evidence="6 7" type="primary">rlmH</name>
    <name evidence="10" type="ORF">BWLFYP14_02668</name>
    <name evidence="7" type="ORF">ERS852478_00170</name>
    <name evidence="8" type="ORF">ERS852523_00327</name>
    <name evidence="9" type="ORF">GT728_06140</name>
</gene>
<dbReference type="InterPro" id="IPR003742">
    <property type="entry name" value="RlmH-like"/>
</dbReference>
<keyword evidence="6" id="KW-0963">Cytoplasm</keyword>
<evidence type="ECO:0000313" key="14">
    <source>
        <dbReference type="Proteomes" id="UP000477285"/>
    </source>
</evidence>
<dbReference type="EC" id="2.1.1.177" evidence="6"/>
<evidence type="ECO:0000313" key="7">
    <source>
        <dbReference type="EMBL" id="CUN45525.1"/>
    </source>
</evidence>
<evidence type="ECO:0000313" key="8">
    <source>
        <dbReference type="EMBL" id="CUP03712.1"/>
    </source>
</evidence>
<comment type="catalytic activity">
    <reaction evidence="6">
        <text>pseudouridine(1915) in 23S rRNA + S-adenosyl-L-methionine = N(3)-methylpseudouridine(1915) in 23S rRNA + S-adenosyl-L-homocysteine + H(+)</text>
        <dbReference type="Rhea" id="RHEA:42752"/>
        <dbReference type="Rhea" id="RHEA-COMP:10221"/>
        <dbReference type="Rhea" id="RHEA-COMP:10222"/>
        <dbReference type="ChEBI" id="CHEBI:15378"/>
        <dbReference type="ChEBI" id="CHEBI:57856"/>
        <dbReference type="ChEBI" id="CHEBI:59789"/>
        <dbReference type="ChEBI" id="CHEBI:65314"/>
        <dbReference type="ChEBI" id="CHEBI:74486"/>
        <dbReference type="EC" id="2.1.1.177"/>
    </reaction>
</comment>
<evidence type="ECO:0000256" key="3">
    <source>
        <dbReference type="ARBA" id="ARBA00022679"/>
    </source>
</evidence>
<dbReference type="Proteomes" id="UP000095712">
    <property type="component" value="Unassembled WGS sequence"/>
</dbReference>
<organism evidence="7 11">
    <name type="scientific">Blautia wexlerae</name>
    <dbReference type="NCBI Taxonomy" id="418240"/>
    <lineage>
        <taxon>Bacteria</taxon>
        <taxon>Bacillati</taxon>
        <taxon>Bacillota</taxon>
        <taxon>Clostridia</taxon>
        <taxon>Lachnospirales</taxon>
        <taxon>Lachnospiraceae</taxon>
        <taxon>Blautia</taxon>
    </lineage>
</organism>
<sequence>MEIRIVTVGKIKEKYLCDGIAEYAKRLSRYCKLTFCQVADEKTPDKASEALNTQIKNTEGERLMKHIREQDYVIALAIDGKTPDSVELSQKIEKLGVSGISSIAFVIGGSLGLSESVLKRADYKLSFSRMTFPHQLMQMILLEQIYRSYRIMNHEPYHK</sequence>
<dbReference type="GO" id="GO:0005737">
    <property type="term" value="C:cytoplasm"/>
    <property type="evidence" value="ECO:0007669"/>
    <property type="project" value="UniProtKB-SubCell"/>
</dbReference>
<reference evidence="11 12" key="1">
    <citation type="submission" date="2015-09" db="EMBL/GenBank/DDBJ databases">
        <authorList>
            <consortium name="Pathogen Informatics"/>
        </authorList>
    </citation>
    <scope>NUCLEOTIDE SEQUENCE [LARGE SCALE GENOMIC DNA]</scope>
    <source>
        <strain evidence="7 11">2789STDY5834863</strain>
        <strain evidence="8 12">2789STDY5834911</strain>
    </source>
</reference>
<evidence type="ECO:0000256" key="4">
    <source>
        <dbReference type="ARBA" id="ARBA00022691"/>
    </source>
</evidence>
<keyword evidence="3 6" id="KW-0808">Transferase</keyword>
<comment type="subcellular location">
    <subcellularLocation>
        <location evidence="6">Cytoplasm</location>
    </subcellularLocation>
</comment>
<dbReference type="EMBL" id="CZAW01000003">
    <property type="protein sequence ID" value="CUP03712.1"/>
    <property type="molecule type" value="Genomic_DNA"/>
</dbReference>
<dbReference type="HAMAP" id="MF_00658">
    <property type="entry name" value="23SrRNA_methyltr_H"/>
    <property type="match status" value="1"/>
</dbReference>
<evidence type="ECO:0000256" key="6">
    <source>
        <dbReference type="HAMAP-Rule" id="MF_00658"/>
    </source>
</evidence>
<dbReference type="PIRSF" id="PIRSF004505">
    <property type="entry name" value="MT_bac"/>
    <property type="match status" value="1"/>
</dbReference>
<dbReference type="GO" id="GO:0070038">
    <property type="term" value="F:rRNA (pseudouridine-N3-)-methyltransferase activity"/>
    <property type="evidence" value="ECO:0007669"/>
    <property type="project" value="UniProtKB-UniRule"/>
</dbReference>
<keyword evidence="2 6" id="KW-0489">Methyltransferase</keyword>
<feature type="binding site" evidence="6">
    <location>
        <position position="76"/>
    </location>
    <ligand>
        <name>S-adenosyl-L-methionine</name>
        <dbReference type="ChEBI" id="CHEBI:59789"/>
    </ligand>
</feature>
<dbReference type="CDD" id="cd18081">
    <property type="entry name" value="RlmH-like"/>
    <property type="match status" value="1"/>
</dbReference>
<comment type="similarity">
    <text evidence="5 6">Belongs to the RNA methyltransferase RlmH family.</text>
</comment>
<evidence type="ECO:0000313" key="11">
    <source>
        <dbReference type="Proteomes" id="UP000095431"/>
    </source>
</evidence>
<evidence type="ECO:0000313" key="10">
    <source>
        <dbReference type="EMBL" id="VUX66296.1"/>
    </source>
</evidence>
<keyword evidence="4 6" id="KW-0949">S-adenosyl-L-methionine</keyword>
<comment type="subunit">
    <text evidence="6">Homodimer.</text>
</comment>
<keyword evidence="13" id="KW-1185">Reference proteome</keyword>
<reference evidence="10 13" key="3">
    <citation type="submission" date="2019-07" db="EMBL/GenBank/DDBJ databases">
        <authorList>
            <person name="Chang H.-W."/>
            <person name="Raman A."/>
            <person name="Venkatesh S."/>
            <person name="Gehrig J."/>
        </authorList>
    </citation>
    <scope>NUCLEOTIDE SEQUENCE [LARGE SCALE GENOMIC DNA]</scope>
    <source>
        <strain evidence="10">Blautia_wexlerae_LFYP_14</strain>
    </source>
</reference>
<dbReference type="Proteomes" id="UP000366766">
    <property type="component" value="Unassembled WGS sequence"/>
</dbReference>
<dbReference type="EMBL" id="WWVQ01000010">
    <property type="protein sequence ID" value="MZL32796.1"/>
    <property type="molecule type" value="Genomic_DNA"/>
</dbReference>
<dbReference type="InterPro" id="IPR029026">
    <property type="entry name" value="tRNA_m1G_MTases_N"/>
</dbReference>